<dbReference type="GO" id="GO:0004180">
    <property type="term" value="F:carboxypeptidase activity"/>
    <property type="evidence" value="ECO:0007669"/>
    <property type="project" value="UniProtKB-KW"/>
</dbReference>
<gene>
    <name evidence="7" type="primary">MgSCP9</name>
    <name evidence="7" type="ORF">MYCGRDRAFT_70079</name>
</gene>
<feature type="signal peptide" evidence="6">
    <location>
        <begin position="1"/>
        <end position="18"/>
    </location>
</feature>
<dbReference type="Gene3D" id="3.40.50.1820">
    <property type="entry name" value="alpha/beta hydrolase"/>
    <property type="match status" value="2"/>
</dbReference>
<dbReference type="PANTHER" id="PTHR11010">
    <property type="entry name" value="PROTEASE S28 PRO-X CARBOXYPEPTIDASE-RELATED"/>
    <property type="match status" value="1"/>
</dbReference>
<dbReference type="PANTHER" id="PTHR11010:SF23">
    <property type="entry name" value="SERINE PEPTIDASE"/>
    <property type="match status" value="1"/>
</dbReference>
<dbReference type="RefSeq" id="XP_003854342.1">
    <property type="nucleotide sequence ID" value="XM_003854294.1"/>
</dbReference>
<dbReference type="GO" id="GO:0070008">
    <property type="term" value="F:serine-type exopeptidase activity"/>
    <property type="evidence" value="ECO:0007669"/>
    <property type="project" value="InterPro"/>
</dbReference>
<evidence type="ECO:0000256" key="4">
    <source>
        <dbReference type="ARBA" id="ARBA00022801"/>
    </source>
</evidence>
<dbReference type="OrthoDB" id="1735038at2759"/>
<keyword evidence="2" id="KW-0645">Protease</keyword>
<dbReference type="OMA" id="FQLEHRC"/>
<keyword evidence="7" id="KW-0121">Carboxypeptidase</keyword>
<sequence length="528" mass="58481">MWAISTVLLAFCATEAFAFGRAIGRRASIPAPEVEHPWTIHNGSFTQLIDHSNPDLGTFQQFYWYNYYWYKGEGSPIVLWSPTHDNGSDYAPFVYNTTTMGRIAQEVGGAAIVLEHRVSIREGNSSPFEKLTVENLKYLTVENAMQDVVYFANNVELPFAPNGATAKDAPWILFGGSYAAGITAWVANVHSGTFWAYYASSALMQAIDPYWQYFVRIQAGMPKNCSKDVSSVIDYMDDVFLHGSEQNVTNLKAKFGLEVLQNDDLMATIGRAPGMWQLGDIKDNHLFVTWCDYIENVNITHTYTGPEGDGVGVEAALEGYARWWKEAGYTFFRGFYGCTADDTDLDCFGSHDGRSITYTDLSLDGSRQYTWLLCSSPLAWWQTGAPEGIPSLVSRLLTAEYNDRICGQYFPPGPDGKSSYNPTNRTVDDFNAFTGGWNPQNLNRVLFVNGEFDPWTSSGVSSDFRPGGPMQTSENVTVLITPGGHHVTDGYTANGVGPGTEKVKATIDAAVAQIVKWVGEWPGRKQEE</sequence>
<proteinExistence type="inferred from homology"/>
<evidence type="ECO:0000313" key="7">
    <source>
        <dbReference type="EMBL" id="EGP89318.1"/>
    </source>
</evidence>
<dbReference type="Proteomes" id="UP000008062">
    <property type="component" value="Chromosome 3"/>
</dbReference>
<evidence type="ECO:0000256" key="6">
    <source>
        <dbReference type="SAM" id="SignalP"/>
    </source>
</evidence>
<evidence type="ECO:0000256" key="1">
    <source>
        <dbReference type="ARBA" id="ARBA00011079"/>
    </source>
</evidence>
<name>F9X702_ZYMTI</name>
<dbReference type="eggNOG" id="KOG2182">
    <property type="taxonomic scope" value="Eukaryota"/>
</dbReference>
<dbReference type="SUPFAM" id="SSF53474">
    <property type="entry name" value="alpha/beta-Hydrolases"/>
    <property type="match status" value="1"/>
</dbReference>
<dbReference type="MEROPS" id="S28.004"/>
<evidence type="ECO:0000256" key="2">
    <source>
        <dbReference type="ARBA" id="ARBA00022670"/>
    </source>
</evidence>
<evidence type="ECO:0000313" key="8">
    <source>
        <dbReference type="Proteomes" id="UP000008062"/>
    </source>
</evidence>
<dbReference type="InterPro" id="IPR008758">
    <property type="entry name" value="Peptidase_S28"/>
</dbReference>
<feature type="chain" id="PRO_5003391409" evidence="6">
    <location>
        <begin position="19"/>
        <end position="528"/>
    </location>
</feature>
<dbReference type="InterPro" id="IPR029058">
    <property type="entry name" value="AB_hydrolase_fold"/>
</dbReference>
<dbReference type="EMBL" id="CM001198">
    <property type="protein sequence ID" value="EGP89318.1"/>
    <property type="molecule type" value="Genomic_DNA"/>
</dbReference>
<organism evidence="7 8">
    <name type="scientific">Zymoseptoria tritici (strain CBS 115943 / IPO323)</name>
    <name type="common">Speckled leaf blotch fungus</name>
    <name type="synonym">Septoria tritici</name>
    <dbReference type="NCBI Taxonomy" id="336722"/>
    <lineage>
        <taxon>Eukaryota</taxon>
        <taxon>Fungi</taxon>
        <taxon>Dikarya</taxon>
        <taxon>Ascomycota</taxon>
        <taxon>Pezizomycotina</taxon>
        <taxon>Dothideomycetes</taxon>
        <taxon>Dothideomycetidae</taxon>
        <taxon>Mycosphaerellales</taxon>
        <taxon>Mycosphaerellaceae</taxon>
        <taxon>Zymoseptoria</taxon>
    </lineage>
</organism>
<reference evidence="7 8" key="1">
    <citation type="journal article" date="2011" name="PLoS Genet.">
        <title>Finished genome of the fungal wheat pathogen Mycosphaerella graminicola reveals dispensome structure, chromosome plasticity, and stealth pathogenesis.</title>
        <authorList>
            <person name="Goodwin S.B."/>
            <person name="Ben M'barek S."/>
            <person name="Dhillon B."/>
            <person name="Wittenberg A.H.J."/>
            <person name="Crane C.F."/>
            <person name="Hane J.K."/>
            <person name="Foster A.J."/>
            <person name="Van der Lee T.A.J."/>
            <person name="Grimwood J."/>
            <person name="Aerts A."/>
            <person name="Antoniw J."/>
            <person name="Bailey A."/>
            <person name="Bluhm B."/>
            <person name="Bowler J."/>
            <person name="Bristow J."/>
            <person name="van der Burgt A."/>
            <person name="Canto-Canche B."/>
            <person name="Churchill A.C.L."/>
            <person name="Conde-Ferraez L."/>
            <person name="Cools H.J."/>
            <person name="Coutinho P.M."/>
            <person name="Csukai M."/>
            <person name="Dehal P."/>
            <person name="De Wit P."/>
            <person name="Donzelli B."/>
            <person name="van de Geest H.C."/>
            <person name="van Ham R.C.H.J."/>
            <person name="Hammond-Kosack K.E."/>
            <person name="Henrissat B."/>
            <person name="Kilian A."/>
            <person name="Kobayashi A.K."/>
            <person name="Koopmann E."/>
            <person name="Kourmpetis Y."/>
            <person name="Kuzniar A."/>
            <person name="Lindquist E."/>
            <person name="Lombard V."/>
            <person name="Maliepaard C."/>
            <person name="Martins N."/>
            <person name="Mehrabi R."/>
            <person name="Nap J.P.H."/>
            <person name="Ponomarenko A."/>
            <person name="Rudd J.J."/>
            <person name="Salamov A."/>
            <person name="Schmutz J."/>
            <person name="Schouten H.J."/>
            <person name="Shapiro H."/>
            <person name="Stergiopoulos I."/>
            <person name="Torriani S.F.F."/>
            <person name="Tu H."/>
            <person name="de Vries R.P."/>
            <person name="Waalwijk C."/>
            <person name="Ware S.B."/>
            <person name="Wiebenga A."/>
            <person name="Zwiers L.-H."/>
            <person name="Oliver R.P."/>
            <person name="Grigoriev I.V."/>
            <person name="Kema G.H.J."/>
        </authorList>
    </citation>
    <scope>NUCLEOTIDE SEQUENCE [LARGE SCALE GENOMIC DNA]</scope>
    <source>
        <strain evidence="8">CBS 115943 / IPO323</strain>
    </source>
</reference>
<dbReference type="AlphaFoldDB" id="F9X702"/>
<dbReference type="GO" id="GO:0008239">
    <property type="term" value="F:dipeptidyl-peptidase activity"/>
    <property type="evidence" value="ECO:0007669"/>
    <property type="project" value="TreeGrafter"/>
</dbReference>
<evidence type="ECO:0000256" key="5">
    <source>
        <dbReference type="ARBA" id="ARBA00023180"/>
    </source>
</evidence>
<keyword evidence="3 6" id="KW-0732">Signal</keyword>
<accession>F9X702</accession>
<protein>
    <submittedName>
        <fullName evidence="7">Serine carboxypeptidase</fullName>
    </submittedName>
</protein>
<dbReference type="GeneID" id="13404272"/>
<dbReference type="GO" id="GO:0006508">
    <property type="term" value="P:proteolysis"/>
    <property type="evidence" value="ECO:0007669"/>
    <property type="project" value="UniProtKB-KW"/>
</dbReference>
<dbReference type="InParanoid" id="F9X702"/>
<comment type="similarity">
    <text evidence="1">Belongs to the peptidase S28 family.</text>
</comment>
<evidence type="ECO:0000256" key="3">
    <source>
        <dbReference type="ARBA" id="ARBA00022729"/>
    </source>
</evidence>
<keyword evidence="5" id="KW-0325">Glycoprotein</keyword>
<dbReference type="HOGENOM" id="CLU_023630_1_0_1"/>
<keyword evidence="8" id="KW-1185">Reference proteome</keyword>
<dbReference type="Pfam" id="PF05577">
    <property type="entry name" value="Peptidase_S28"/>
    <property type="match status" value="1"/>
</dbReference>
<keyword evidence="4" id="KW-0378">Hydrolase</keyword>
<dbReference type="KEGG" id="ztr:MYCGRDRAFT_70079"/>